<dbReference type="Proteomes" id="UP000683000">
    <property type="component" value="Unassembled WGS sequence"/>
</dbReference>
<dbReference type="EMBL" id="JAGFBS010000071">
    <property type="protein sequence ID" value="KAG6369656.1"/>
    <property type="molecule type" value="Genomic_DNA"/>
</dbReference>
<keyword evidence="3" id="KW-1185">Reference proteome</keyword>
<feature type="compositionally biased region" description="Basic residues" evidence="1">
    <location>
        <begin position="202"/>
        <end position="212"/>
    </location>
</feature>
<accession>A0A8I2YD78</accession>
<evidence type="ECO:0000313" key="2">
    <source>
        <dbReference type="EMBL" id="KAG6369656.1"/>
    </source>
</evidence>
<organism evidence="2 3">
    <name type="scientific">Boletus reticuloceps</name>
    <dbReference type="NCBI Taxonomy" id="495285"/>
    <lineage>
        <taxon>Eukaryota</taxon>
        <taxon>Fungi</taxon>
        <taxon>Dikarya</taxon>
        <taxon>Basidiomycota</taxon>
        <taxon>Agaricomycotina</taxon>
        <taxon>Agaricomycetes</taxon>
        <taxon>Agaricomycetidae</taxon>
        <taxon>Boletales</taxon>
        <taxon>Boletineae</taxon>
        <taxon>Boletaceae</taxon>
        <taxon>Boletoideae</taxon>
        <taxon>Boletus</taxon>
    </lineage>
</organism>
<dbReference type="AlphaFoldDB" id="A0A8I2YD78"/>
<feature type="region of interest" description="Disordered" evidence="1">
    <location>
        <begin position="197"/>
        <end position="240"/>
    </location>
</feature>
<evidence type="ECO:0000313" key="3">
    <source>
        <dbReference type="Proteomes" id="UP000683000"/>
    </source>
</evidence>
<feature type="compositionally biased region" description="Acidic residues" evidence="1">
    <location>
        <begin position="221"/>
        <end position="238"/>
    </location>
</feature>
<proteinExistence type="predicted"/>
<gene>
    <name evidence="2" type="ORF">JVT61DRAFT_14155</name>
</gene>
<name>A0A8I2YD78_9AGAM</name>
<reference evidence="2" key="1">
    <citation type="submission" date="2021-03" db="EMBL/GenBank/DDBJ databases">
        <title>Evolutionary innovations through gain and loss of genes in the ectomycorrhizal Boletales.</title>
        <authorList>
            <person name="Wu G."/>
            <person name="Miyauchi S."/>
            <person name="Morin E."/>
            <person name="Yang Z.-L."/>
            <person name="Xu J."/>
            <person name="Martin F.M."/>
        </authorList>
    </citation>
    <scope>NUCLEOTIDE SEQUENCE</scope>
    <source>
        <strain evidence="2">BR01</strain>
    </source>
</reference>
<evidence type="ECO:0000256" key="1">
    <source>
        <dbReference type="SAM" id="MobiDB-lite"/>
    </source>
</evidence>
<protein>
    <submittedName>
        <fullName evidence="2">Uncharacterized protein</fullName>
    </submittedName>
</protein>
<dbReference type="OrthoDB" id="2689470at2759"/>
<comment type="caution">
    <text evidence="2">The sequence shown here is derived from an EMBL/GenBank/DDBJ whole genome shotgun (WGS) entry which is preliminary data.</text>
</comment>
<sequence length="435" mass="49459">MSFNITPTMYEEANLNALYALAKKRITSTRFFQLLTVDNKEEHEPWLNLSELVITQGVEGFQQIKLTLHAHNPSANTPPSQDEPRPLWQDPAAWRMVWDWAADLLEFEELQDRLVRTFRDRFVFAEWSKTFDAIFNVSAPQSDDELLTSLTGENNLQPRGSAAIRAVEDAMAAVGVSISMSRMYVLPSDSSNVSDCHLPGARARRPTKRRKTGPSIFLDIDTSEGDEEEEEEEEDADAEAGCSTLLTRVQPAGCSYFSDALQHLITRYEQQPTMALGSATSSRSQHLPLFRLHEMRLYKVDFPSKNITHFCQSSFENHVLKEYMSRLQVLSKSRTHALPPMFRLSGAYHVSWVHVLRGLYKDDIAYLLSCEDNSCEVLIPPRCRPYDKPDGQEQQPPSASLFNEMEARNARCRVLTFDRDAGIIRCDGENIIVAF</sequence>